<keyword evidence="3" id="KW-1185">Reference proteome</keyword>
<feature type="compositionally biased region" description="Basic and acidic residues" evidence="1">
    <location>
        <begin position="1"/>
        <end position="13"/>
    </location>
</feature>
<gene>
    <name evidence="2" type="ORF">D4765_00915</name>
</gene>
<organism evidence="2 3">
    <name type="scientific">Subtercola vilae</name>
    <dbReference type="NCBI Taxonomy" id="2056433"/>
    <lineage>
        <taxon>Bacteria</taxon>
        <taxon>Bacillati</taxon>
        <taxon>Actinomycetota</taxon>
        <taxon>Actinomycetes</taxon>
        <taxon>Micrococcales</taxon>
        <taxon>Microbacteriaceae</taxon>
        <taxon>Subtercola</taxon>
    </lineage>
</organism>
<evidence type="ECO:0000256" key="1">
    <source>
        <dbReference type="SAM" id="MobiDB-lite"/>
    </source>
</evidence>
<dbReference type="AlphaFoldDB" id="A0A4T2C9V4"/>
<proteinExistence type="predicted"/>
<name>A0A4T2C9V4_9MICO</name>
<protein>
    <submittedName>
        <fullName evidence="2">Uncharacterized protein</fullName>
    </submittedName>
</protein>
<dbReference type="Proteomes" id="UP000306192">
    <property type="component" value="Unassembled WGS sequence"/>
</dbReference>
<reference evidence="2 3" key="1">
    <citation type="journal article" date="2019" name="Microorganisms">
        <title>Systematic Affiliation and Genome Analysis of Subtercola vilae DB165(T) with Particular Emphasis on Cold Adaptation of an Isolate from a High-Altitude Cold Volcano Lake.</title>
        <authorList>
            <person name="Villalobos A.S."/>
            <person name="Wiese J."/>
            <person name="Imhoff J.F."/>
            <person name="Dorador C."/>
            <person name="Keller A."/>
            <person name="Hentschel U."/>
        </authorList>
    </citation>
    <scope>NUCLEOTIDE SEQUENCE [LARGE SCALE GENOMIC DNA]</scope>
    <source>
        <strain evidence="2 3">DB165</strain>
    </source>
</reference>
<evidence type="ECO:0000313" key="3">
    <source>
        <dbReference type="Proteomes" id="UP000306192"/>
    </source>
</evidence>
<dbReference type="OrthoDB" id="5121853at2"/>
<dbReference type="EMBL" id="QYRT01000001">
    <property type="protein sequence ID" value="TIH40990.1"/>
    <property type="molecule type" value="Genomic_DNA"/>
</dbReference>
<evidence type="ECO:0000313" key="2">
    <source>
        <dbReference type="EMBL" id="TIH40990.1"/>
    </source>
</evidence>
<feature type="region of interest" description="Disordered" evidence="1">
    <location>
        <begin position="1"/>
        <end position="99"/>
    </location>
</feature>
<accession>A0A4T2C9V4</accession>
<comment type="caution">
    <text evidence="2">The sequence shown here is derived from an EMBL/GenBank/DDBJ whole genome shotgun (WGS) entry which is preliminary data.</text>
</comment>
<sequence>MTKEGRPVSDSNEKPNLGTDGTIPNTDDGLAVGHDPEGSHFNPEEDASAGVTPMAASRTGEGSYTDTEGDDREDRPAEADGSYTESDAEAGSSSGLVSE</sequence>